<reference evidence="11 12" key="1">
    <citation type="submission" date="2016-03" db="EMBL/GenBank/DDBJ databases">
        <authorList>
            <person name="Ploux O."/>
        </authorList>
    </citation>
    <scope>NUCLEOTIDE SEQUENCE [LARGE SCALE GENOMIC DNA]</scope>
    <source>
        <strain evidence="11 12">URUG2</strain>
    </source>
</reference>
<gene>
    <name evidence="11" type="ORF">RCC_03682</name>
</gene>
<evidence type="ECO:0000256" key="10">
    <source>
        <dbReference type="SAM" id="MobiDB-lite"/>
    </source>
</evidence>
<dbReference type="GeneID" id="35598880"/>
<feature type="region of interest" description="Disordered" evidence="10">
    <location>
        <begin position="64"/>
        <end position="125"/>
    </location>
</feature>
<keyword evidence="12" id="KW-1185">Reference proteome</keyword>
<dbReference type="RefSeq" id="XP_023624737.1">
    <property type="nucleotide sequence ID" value="XM_023768969.1"/>
</dbReference>
<evidence type="ECO:0000256" key="3">
    <source>
        <dbReference type="ARBA" id="ARBA00022676"/>
    </source>
</evidence>
<dbReference type="Pfam" id="PF11051">
    <property type="entry name" value="Mannosyl_trans3"/>
    <property type="match status" value="1"/>
</dbReference>
<dbReference type="AlphaFoldDB" id="A0A2D3V2T5"/>
<feature type="region of interest" description="Disordered" evidence="10">
    <location>
        <begin position="504"/>
        <end position="540"/>
    </location>
</feature>
<keyword evidence="3 11" id="KW-0328">Glycosyltransferase</keyword>
<name>A0A2D3V2T5_9PEZI</name>
<dbReference type="OrthoDB" id="430354at2759"/>
<dbReference type="InterPro" id="IPR029044">
    <property type="entry name" value="Nucleotide-diphossugar_trans"/>
</dbReference>
<dbReference type="GO" id="GO:0006493">
    <property type="term" value="P:protein O-linked glycosylation"/>
    <property type="evidence" value="ECO:0007669"/>
    <property type="project" value="TreeGrafter"/>
</dbReference>
<keyword evidence="6" id="KW-0735">Signal-anchor</keyword>
<evidence type="ECO:0000256" key="6">
    <source>
        <dbReference type="ARBA" id="ARBA00022968"/>
    </source>
</evidence>
<dbReference type="PANTHER" id="PTHR31392">
    <property type="entry name" value="ALPHA-1,3-MANNOSYLTRANSFERASE MNN1-RELATED"/>
    <property type="match status" value="1"/>
</dbReference>
<dbReference type="GO" id="GO:0005794">
    <property type="term" value="C:Golgi apparatus"/>
    <property type="evidence" value="ECO:0007669"/>
    <property type="project" value="TreeGrafter"/>
</dbReference>
<dbReference type="InterPro" id="IPR022751">
    <property type="entry name" value="Alpha_mannosyltransferase"/>
</dbReference>
<keyword evidence="9" id="KW-0325">Glycoprotein</keyword>
<evidence type="ECO:0000256" key="9">
    <source>
        <dbReference type="ARBA" id="ARBA00023180"/>
    </source>
</evidence>
<keyword evidence="4 11" id="KW-0808">Transferase</keyword>
<dbReference type="STRING" id="112498.A0A2D3V2T5"/>
<evidence type="ECO:0000256" key="5">
    <source>
        <dbReference type="ARBA" id="ARBA00022692"/>
    </source>
</evidence>
<dbReference type="EMBL" id="FJUY01000004">
    <property type="protein sequence ID" value="CZT17846.1"/>
    <property type="molecule type" value="Genomic_DNA"/>
</dbReference>
<evidence type="ECO:0000256" key="1">
    <source>
        <dbReference type="ARBA" id="ARBA00004606"/>
    </source>
</evidence>
<sequence>MSSLNLSRHRKRAIICRVLACTLTATLLCLVFFPFSVSAASIIPPNSRQEDTQDVPEPGIHEILRRSSEDDRPKQEYPSPAQGKQQPLLEEPQEAKQDENYPSEEQDENYPSDEQLVEQSASQRSEANADIASAMSYISTLFPDELQLKGLLAPFAETGEAHVRDLALRVRIFKKAFEAWEALHLVQNKGSMYQQDVIQRLRQLDLPSVNLRKSIQIYDRFRSYINKMADHLFPWTGAYFPDHMSLHAALYSGGRGIVITAGNDQAKFLLTSIPSFRQLGCQLPIEVLYLGDGDLDEEWRDKLEAMPGVITRDLSHMINDVGWTLKAKPFAMLMSSFREVLFIDADALFFVDPEILFEDEEYIQTGALFFTDRNLSPQDDKRAWLRQVLPKPISDKVQRNNRLWTGESVHMQDSGVVLVDKWRHFVPMLLTTRLNGPDRDGNPEQGKRGIYDMVYGDKETFWLSWELAGDPGYSFHDSVAGSMGTLETEQDIEESLTPLKAHLARESASRRRPKLNPVDVETESDVPPLPTPDTTNTPKIPTLCSPQLLHFDRAGKPLWWNGWIATSKFKEDHGKMQTFDVYVKEPTQVLRPENRDRWDVRASNVVCLQSDDVTPFTKEEHGVLEMIMEIARENTPE</sequence>
<protein>
    <submittedName>
        <fullName evidence="11">Related to alpha-1,3-mannosyltransferase</fullName>
    </submittedName>
</protein>
<dbReference type="SUPFAM" id="SSF53448">
    <property type="entry name" value="Nucleotide-diphospho-sugar transferases"/>
    <property type="match status" value="1"/>
</dbReference>
<keyword evidence="5" id="KW-0812">Transmembrane</keyword>
<dbReference type="GO" id="GO:0016020">
    <property type="term" value="C:membrane"/>
    <property type="evidence" value="ECO:0007669"/>
    <property type="project" value="UniProtKB-SubCell"/>
</dbReference>
<feature type="compositionally biased region" description="Acidic residues" evidence="10">
    <location>
        <begin position="101"/>
        <end position="111"/>
    </location>
</feature>
<keyword evidence="8" id="KW-0472">Membrane</keyword>
<dbReference type="PANTHER" id="PTHR31392:SF1">
    <property type="entry name" value="ALPHA-1,3-MANNOSYLTRANSFERASE MNN1-RELATED"/>
    <property type="match status" value="1"/>
</dbReference>
<evidence type="ECO:0000256" key="2">
    <source>
        <dbReference type="ARBA" id="ARBA00009105"/>
    </source>
</evidence>
<dbReference type="GO" id="GO:0000033">
    <property type="term" value="F:alpha-1,3-mannosyltransferase activity"/>
    <property type="evidence" value="ECO:0007669"/>
    <property type="project" value="TreeGrafter"/>
</dbReference>
<dbReference type="Proteomes" id="UP000225277">
    <property type="component" value="Unassembled WGS sequence"/>
</dbReference>
<organism evidence="11 12">
    <name type="scientific">Ramularia collo-cygni</name>
    <dbReference type="NCBI Taxonomy" id="112498"/>
    <lineage>
        <taxon>Eukaryota</taxon>
        <taxon>Fungi</taxon>
        <taxon>Dikarya</taxon>
        <taxon>Ascomycota</taxon>
        <taxon>Pezizomycotina</taxon>
        <taxon>Dothideomycetes</taxon>
        <taxon>Dothideomycetidae</taxon>
        <taxon>Mycosphaerellales</taxon>
        <taxon>Mycosphaerellaceae</taxon>
        <taxon>Ramularia</taxon>
    </lineage>
</organism>
<evidence type="ECO:0000313" key="12">
    <source>
        <dbReference type="Proteomes" id="UP000225277"/>
    </source>
</evidence>
<comment type="subcellular location">
    <subcellularLocation>
        <location evidence="1">Membrane</location>
        <topology evidence="1">Single-pass type II membrane protein</topology>
    </subcellularLocation>
</comment>
<evidence type="ECO:0000256" key="7">
    <source>
        <dbReference type="ARBA" id="ARBA00022989"/>
    </source>
</evidence>
<evidence type="ECO:0000256" key="8">
    <source>
        <dbReference type="ARBA" id="ARBA00023136"/>
    </source>
</evidence>
<proteinExistence type="inferred from homology"/>
<keyword evidence="7" id="KW-1133">Transmembrane helix</keyword>
<comment type="similarity">
    <text evidence="2">Belongs to the MNN1/MNT family.</text>
</comment>
<accession>A0A2D3V2T5</accession>
<evidence type="ECO:0000256" key="4">
    <source>
        <dbReference type="ARBA" id="ARBA00022679"/>
    </source>
</evidence>
<evidence type="ECO:0000313" key="11">
    <source>
        <dbReference type="EMBL" id="CZT17846.1"/>
    </source>
</evidence>
<feature type="compositionally biased region" description="Basic and acidic residues" evidence="10">
    <location>
        <begin position="64"/>
        <end position="75"/>
    </location>
</feature>